<proteinExistence type="predicted"/>
<name>A0ACC0FVH0_9ERIC</name>
<evidence type="ECO:0000313" key="1">
    <source>
        <dbReference type="EMBL" id="KAI7992810.1"/>
    </source>
</evidence>
<organism evidence="1 2">
    <name type="scientific">Camellia lanceoleosa</name>
    <dbReference type="NCBI Taxonomy" id="1840588"/>
    <lineage>
        <taxon>Eukaryota</taxon>
        <taxon>Viridiplantae</taxon>
        <taxon>Streptophyta</taxon>
        <taxon>Embryophyta</taxon>
        <taxon>Tracheophyta</taxon>
        <taxon>Spermatophyta</taxon>
        <taxon>Magnoliopsida</taxon>
        <taxon>eudicotyledons</taxon>
        <taxon>Gunneridae</taxon>
        <taxon>Pentapetalae</taxon>
        <taxon>asterids</taxon>
        <taxon>Ericales</taxon>
        <taxon>Theaceae</taxon>
        <taxon>Camellia</taxon>
    </lineage>
</organism>
<protein>
    <submittedName>
        <fullName evidence="1">Anaphase-promoting complex subunit 7</fullName>
    </submittedName>
</protein>
<reference evidence="1 2" key="1">
    <citation type="journal article" date="2022" name="Plant J.">
        <title>Chromosome-level genome of Camellia lanceoleosa provides a valuable resource for understanding genome evolution and self-incompatibility.</title>
        <authorList>
            <person name="Gong W."/>
            <person name="Xiao S."/>
            <person name="Wang L."/>
            <person name="Liao Z."/>
            <person name="Chang Y."/>
            <person name="Mo W."/>
            <person name="Hu G."/>
            <person name="Li W."/>
            <person name="Zhao G."/>
            <person name="Zhu H."/>
            <person name="Hu X."/>
            <person name="Ji K."/>
            <person name="Xiang X."/>
            <person name="Song Q."/>
            <person name="Yuan D."/>
            <person name="Jin S."/>
            <person name="Zhang L."/>
        </authorList>
    </citation>
    <scope>NUCLEOTIDE SEQUENCE [LARGE SCALE GENOMIC DNA]</scope>
    <source>
        <strain evidence="1">SQ_2022a</strain>
    </source>
</reference>
<dbReference type="Proteomes" id="UP001060215">
    <property type="component" value="Chromosome 13"/>
</dbReference>
<accession>A0ACC0FVH0</accession>
<gene>
    <name evidence="1" type="ORF">LOK49_LG12G01865</name>
</gene>
<dbReference type="EMBL" id="CM045770">
    <property type="protein sequence ID" value="KAI7992810.1"/>
    <property type="molecule type" value="Genomic_DNA"/>
</dbReference>
<sequence>MNVTNDTTYGYMVFICRAISVKFEAMNGGWFPTTSNGFSGTWFAGVRKVIPFSGQSNGPSIDENWAAALEHNPKAFAKVVMLYVDMEVNGVPLKVKFKIASCHYSLNENRAALVEMEGIPNKARNLQMNLMMGKPYRNSRHTRSSIACYKECLRYASCPRLFDGCVLDPTGGSRQLLWM</sequence>
<keyword evidence="2" id="KW-1185">Reference proteome</keyword>
<comment type="caution">
    <text evidence="1">The sequence shown here is derived from an EMBL/GenBank/DDBJ whole genome shotgun (WGS) entry which is preliminary data.</text>
</comment>
<evidence type="ECO:0000313" key="2">
    <source>
        <dbReference type="Proteomes" id="UP001060215"/>
    </source>
</evidence>